<reference evidence="6 7" key="1">
    <citation type="submission" date="2022-03" db="EMBL/GenBank/DDBJ databases">
        <authorList>
            <person name="Macdonald S."/>
            <person name="Ahmed S."/>
            <person name="Newling K."/>
        </authorList>
    </citation>
    <scope>NUCLEOTIDE SEQUENCE [LARGE SCALE GENOMIC DNA]</scope>
</reference>
<dbReference type="Pfam" id="PF04548">
    <property type="entry name" value="AIG1"/>
    <property type="match status" value="1"/>
</dbReference>
<feature type="region of interest" description="Disordered" evidence="4">
    <location>
        <begin position="314"/>
        <end position="333"/>
    </location>
</feature>
<evidence type="ECO:0000256" key="4">
    <source>
        <dbReference type="SAM" id="MobiDB-lite"/>
    </source>
</evidence>
<dbReference type="CDD" id="cd01852">
    <property type="entry name" value="AIG1"/>
    <property type="match status" value="1"/>
</dbReference>
<feature type="region of interest" description="Disordered" evidence="4">
    <location>
        <begin position="282"/>
        <end position="302"/>
    </location>
</feature>
<evidence type="ECO:0000259" key="5">
    <source>
        <dbReference type="PROSITE" id="PS51720"/>
    </source>
</evidence>
<dbReference type="InterPro" id="IPR045058">
    <property type="entry name" value="GIMA/IAN/Toc"/>
</dbReference>
<dbReference type="GO" id="GO:0005525">
    <property type="term" value="F:GTP binding"/>
    <property type="evidence" value="ECO:0007669"/>
    <property type="project" value="UniProtKB-KW"/>
</dbReference>
<evidence type="ECO:0000256" key="2">
    <source>
        <dbReference type="ARBA" id="ARBA00022741"/>
    </source>
</evidence>
<evidence type="ECO:0000313" key="7">
    <source>
        <dbReference type="Proteomes" id="UP001642260"/>
    </source>
</evidence>
<comment type="similarity">
    <text evidence="1">Belongs to the TRAFAC class TrmE-Era-EngA-EngB-Septin-like GTPase superfamily. AIG1/Toc34/Toc159-like paraseptin GTPase family. IAN subfamily.</text>
</comment>
<dbReference type="PANTHER" id="PTHR10903">
    <property type="entry name" value="GTPASE, IMAP FAMILY MEMBER-RELATED"/>
    <property type="match status" value="1"/>
</dbReference>
<dbReference type="PANTHER" id="PTHR10903:SF146">
    <property type="entry name" value="AIG1-LIKE PROTEIN_ 48352-49494-RELATED"/>
    <property type="match status" value="1"/>
</dbReference>
<protein>
    <recommendedName>
        <fullName evidence="5">AIG1-type G domain-containing protein</fullName>
    </recommendedName>
</protein>
<dbReference type="FunFam" id="3.40.50.300:FF:000840">
    <property type="entry name" value="Immune-associated nucleotide-binding protein 9"/>
    <property type="match status" value="1"/>
</dbReference>
<dbReference type="Gene3D" id="3.40.50.300">
    <property type="entry name" value="P-loop containing nucleotide triphosphate hydrolases"/>
    <property type="match status" value="1"/>
</dbReference>
<name>A0ABC8L1T7_ERUVS</name>
<gene>
    <name evidence="6" type="ORF">ERUC_LOCUS31172</name>
</gene>
<feature type="domain" description="AIG1-type G" evidence="5">
    <location>
        <begin position="15"/>
        <end position="222"/>
    </location>
</feature>
<keyword evidence="7" id="KW-1185">Reference proteome</keyword>
<keyword evidence="2" id="KW-0547">Nucleotide-binding</keyword>
<dbReference type="Proteomes" id="UP001642260">
    <property type="component" value="Unassembled WGS sequence"/>
</dbReference>
<dbReference type="EMBL" id="CAKOAT010419598">
    <property type="protein sequence ID" value="CAH8369534.1"/>
    <property type="molecule type" value="Genomic_DNA"/>
</dbReference>
<dbReference type="SUPFAM" id="SSF52540">
    <property type="entry name" value="P-loop containing nucleoside triphosphate hydrolases"/>
    <property type="match status" value="1"/>
</dbReference>
<dbReference type="InterPro" id="IPR006703">
    <property type="entry name" value="G_AIG1"/>
</dbReference>
<evidence type="ECO:0000256" key="1">
    <source>
        <dbReference type="ARBA" id="ARBA00008535"/>
    </source>
</evidence>
<evidence type="ECO:0000313" key="6">
    <source>
        <dbReference type="EMBL" id="CAH8369534.1"/>
    </source>
</evidence>
<dbReference type="InterPro" id="IPR027417">
    <property type="entry name" value="P-loop_NTPase"/>
</dbReference>
<dbReference type="PROSITE" id="PS51720">
    <property type="entry name" value="G_AIG1"/>
    <property type="match status" value="1"/>
</dbReference>
<organism evidence="6 7">
    <name type="scientific">Eruca vesicaria subsp. sativa</name>
    <name type="common">Garden rocket</name>
    <name type="synonym">Eruca sativa</name>
    <dbReference type="NCBI Taxonomy" id="29727"/>
    <lineage>
        <taxon>Eukaryota</taxon>
        <taxon>Viridiplantae</taxon>
        <taxon>Streptophyta</taxon>
        <taxon>Embryophyta</taxon>
        <taxon>Tracheophyta</taxon>
        <taxon>Spermatophyta</taxon>
        <taxon>Magnoliopsida</taxon>
        <taxon>eudicotyledons</taxon>
        <taxon>Gunneridae</taxon>
        <taxon>Pentapetalae</taxon>
        <taxon>rosids</taxon>
        <taxon>malvids</taxon>
        <taxon>Brassicales</taxon>
        <taxon>Brassicaceae</taxon>
        <taxon>Brassiceae</taxon>
        <taxon>Eruca</taxon>
    </lineage>
</organism>
<feature type="compositionally biased region" description="Basic and acidic residues" evidence="4">
    <location>
        <begin position="314"/>
        <end position="323"/>
    </location>
</feature>
<proteinExistence type="inferred from homology"/>
<comment type="caution">
    <text evidence="6">The sequence shown here is derived from an EMBL/GenBank/DDBJ whole genome shotgun (WGS) entry which is preliminary data.</text>
</comment>
<accession>A0ABC8L1T7</accession>
<dbReference type="AlphaFoldDB" id="A0ABC8L1T7"/>
<keyword evidence="3" id="KW-0342">GTP-binding</keyword>
<evidence type="ECO:0000256" key="3">
    <source>
        <dbReference type="ARBA" id="ARBA00023134"/>
    </source>
</evidence>
<sequence>MANEQKRNLAVNAEQGIENIVMFGRTGNGKSATGNSIVGNRVFDSKAKAAGVTRTCESFIVETPEGPKVNVIDTPGLLDLTESADYISKEIVNCLHKATGGLHAVLLVLTVRNRMTKEEEVVLSTLEVLFGNKIVDYLIVVFTGGDLLEDDDEKIEDYLEGCPDFLKRLLEACEQRLVVFNNKTKEDDKKKNQVQELLHLIDMVRKHTNNKPYTEAMYLEIKKETERHMKEQEELEKQNHSDEKFEELTKELELMNAQNLKAMSEMMANTIRMVTEAQEKLAEQREKLAEDRHEKEEKRHQAEMMEALSRMREETRREMEEQMARGQGGCNIL</sequence>